<feature type="transmembrane region" description="Helical" evidence="1">
    <location>
        <begin position="31"/>
        <end position="53"/>
    </location>
</feature>
<evidence type="ECO:0000313" key="2">
    <source>
        <dbReference type="EMBL" id="MDO6416265.1"/>
    </source>
</evidence>
<reference evidence="2" key="1">
    <citation type="submission" date="2023-07" db="EMBL/GenBank/DDBJ databases">
        <authorList>
            <person name="Kim M."/>
        </authorList>
    </citation>
    <scope>NUCLEOTIDE SEQUENCE</scope>
    <source>
        <strain evidence="2">BIUV-7</strain>
    </source>
</reference>
<accession>A0ABT8YF76</accession>
<name>A0ABT8YF76_9SPHN</name>
<keyword evidence="3" id="KW-1185">Reference proteome</keyword>
<keyword evidence="1" id="KW-1133">Transmembrane helix</keyword>
<keyword evidence="1" id="KW-0472">Membrane</keyword>
<protein>
    <submittedName>
        <fullName evidence="2">Uncharacterized protein</fullName>
    </submittedName>
</protein>
<dbReference type="Proteomes" id="UP001169764">
    <property type="component" value="Unassembled WGS sequence"/>
</dbReference>
<keyword evidence="1" id="KW-0812">Transmembrane</keyword>
<dbReference type="EMBL" id="JAUOTP010000009">
    <property type="protein sequence ID" value="MDO6416265.1"/>
    <property type="molecule type" value="Genomic_DNA"/>
</dbReference>
<evidence type="ECO:0000256" key="1">
    <source>
        <dbReference type="SAM" id="Phobius"/>
    </source>
</evidence>
<comment type="caution">
    <text evidence="2">The sequence shown here is derived from an EMBL/GenBank/DDBJ whole genome shotgun (WGS) entry which is preliminary data.</text>
</comment>
<organism evidence="2 3">
    <name type="scientific">Sphingomonas natans</name>
    <dbReference type="NCBI Taxonomy" id="3063330"/>
    <lineage>
        <taxon>Bacteria</taxon>
        <taxon>Pseudomonadati</taxon>
        <taxon>Pseudomonadota</taxon>
        <taxon>Alphaproteobacteria</taxon>
        <taxon>Sphingomonadales</taxon>
        <taxon>Sphingomonadaceae</taxon>
        <taxon>Sphingomonas</taxon>
    </lineage>
</organism>
<sequence>MAEEKSNISYYHFLRNKKKANRQRLGPLAPVAGFILIIGFALFLIPLFIYMLFFNRVYFWVRNQHRIIRKPYYNYDRHRIAHLGLMDKLWCEYCEWANGSLQWIIDVVNEIERRYCPIKNQCDPHCSKAKAWRSEFLPHDHTLPDLKQYLNDGGYEAVSVAEKKEL</sequence>
<proteinExistence type="predicted"/>
<evidence type="ECO:0000313" key="3">
    <source>
        <dbReference type="Proteomes" id="UP001169764"/>
    </source>
</evidence>
<dbReference type="RefSeq" id="WP_303545535.1">
    <property type="nucleotide sequence ID" value="NZ_JAUOTP010000009.1"/>
</dbReference>
<gene>
    <name evidence="2" type="ORF">Q4F19_17905</name>
</gene>